<dbReference type="EMBL" id="KN835340">
    <property type="protein sequence ID" value="KIK39494.1"/>
    <property type="molecule type" value="Genomic_DNA"/>
</dbReference>
<evidence type="ECO:0000313" key="1">
    <source>
        <dbReference type="EMBL" id="KIK39494.1"/>
    </source>
</evidence>
<reference evidence="1 2" key="1">
    <citation type="submission" date="2014-04" db="EMBL/GenBank/DDBJ databases">
        <authorList>
            <consortium name="DOE Joint Genome Institute"/>
            <person name="Kuo A."/>
            <person name="Ruytinx J."/>
            <person name="Rineau F."/>
            <person name="Colpaert J."/>
            <person name="Kohler A."/>
            <person name="Nagy L.G."/>
            <person name="Floudas D."/>
            <person name="Copeland A."/>
            <person name="Barry K.W."/>
            <person name="Cichocki N."/>
            <person name="Veneault-Fourrey C."/>
            <person name="LaButti K."/>
            <person name="Lindquist E.A."/>
            <person name="Lipzen A."/>
            <person name="Lundell T."/>
            <person name="Morin E."/>
            <person name="Murat C."/>
            <person name="Sun H."/>
            <person name="Tunlid A."/>
            <person name="Henrissat B."/>
            <person name="Grigoriev I.V."/>
            <person name="Hibbett D.S."/>
            <person name="Martin F."/>
            <person name="Nordberg H.P."/>
            <person name="Cantor M.N."/>
            <person name="Hua S.X."/>
        </authorList>
    </citation>
    <scope>NUCLEOTIDE SEQUENCE [LARGE SCALE GENOMIC DNA]</scope>
    <source>
        <strain evidence="1 2">UH-Slu-Lm8-n1</strain>
    </source>
</reference>
<dbReference type="Proteomes" id="UP000054485">
    <property type="component" value="Unassembled WGS sequence"/>
</dbReference>
<gene>
    <name evidence="1" type="ORF">CY34DRAFT_808231</name>
</gene>
<dbReference type="AlphaFoldDB" id="A0A0D0ANE6"/>
<dbReference type="InParanoid" id="A0A0D0ANE6"/>
<keyword evidence="2" id="KW-1185">Reference proteome</keyword>
<reference evidence="2" key="2">
    <citation type="submission" date="2015-01" db="EMBL/GenBank/DDBJ databases">
        <title>Evolutionary Origins and Diversification of the Mycorrhizal Mutualists.</title>
        <authorList>
            <consortium name="DOE Joint Genome Institute"/>
            <consortium name="Mycorrhizal Genomics Consortium"/>
            <person name="Kohler A."/>
            <person name="Kuo A."/>
            <person name="Nagy L.G."/>
            <person name="Floudas D."/>
            <person name="Copeland A."/>
            <person name="Barry K.W."/>
            <person name="Cichocki N."/>
            <person name="Veneault-Fourrey C."/>
            <person name="LaButti K."/>
            <person name="Lindquist E.A."/>
            <person name="Lipzen A."/>
            <person name="Lundell T."/>
            <person name="Morin E."/>
            <person name="Murat C."/>
            <person name="Riley R."/>
            <person name="Ohm R."/>
            <person name="Sun H."/>
            <person name="Tunlid A."/>
            <person name="Henrissat B."/>
            <person name="Grigoriev I.V."/>
            <person name="Hibbett D.S."/>
            <person name="Martin F."/>
        </authorList>
    </citation>
    <scope>NUCLEOTIDE SEQUENCE [LARGE SCALE GENOMIC DNA]</scope>
    <source>
        <strain evidence="2">UH-Slu-Lm8-n1</strain>
    </source>
</reference>
<name>A0A0D0ANE6_9AGAM</name>
<dbReference type="HOGENOM" id="CLU_3051965_0_0_1"/>
<organism evidence="1 2">
    <name type="scientific">Suillus luteus UH-Slu-Lm8-n1</name>
    <dbReference type="NCBI Taxonomy" id="930992"/>
    <lineage>
        <taxon>Eukaryota</taxon>
        <taxon>Fungi</taxon>
        <taxon>Dikarya</taxon>
        <taxon>Basidiomycota</taxon>
        <taxon>Agaricomycotina</taxon>
        <taxon>Agaricomycetes</taxon>
        <taxon>Agaricomycetidae</taxon>
        <taxon>Boletales</taxon>
        <taxon>Suillineae</taxon>
        <taxon>Suillaceae</taxon>
        <taxon>Suillus</taxon>
    </lineage>
</organism>
<accession>A0A0D0ANE6</accession>
<sequence>MPVYMYLGIDLKVFGSAERRAGVESRSPPEYGCLESRDKSSVCVSFIWRTNVTS</sequence>
<proteinExistence type="predicted"/>
<evidence type="ECO:0000313" key="2">
    <source>
        <dbReference type="Proteomes" id="UP000054485"/>
    </source>
</evidence>
<protein>
    <submittedName>
        <fullName evidence="1">Uncharacterized protein</fullName>
    </submittedName>
</protein>